<dbReference type="GO" id="GO:0016757">
    <property type="term" value="F:glycosyltransferase activity"/>
    <property type="evidence" value="ECO:0007669"/>
    <property type="project" value="UniProtKB-KW"/>
</dbReference>
<dbReference type="SUPFAM" id="SSF53756">
    <property type="entry name" value="UDP-Glycosyltransferase/glycogen phosphorylase"/>
    <property type="match status" value="1"/>
</dbReference>
<dbReference type="EMBL" id="JASJOT010000017">
    <property type="protein sequence ID" value="MDJ1495822.1"/>
    <property type="molecule type" value="Genomic_DNA"/>
</dbReference>
<dbReference type="EC" id="2.4.-.-" evidence="3"/>
<reference evidence="3 4" key="1">
    <citation type="submission" date="2023-05" db="EMBL/GenBank/DDBJ databases">
        <authorList>
            <person name="Zhang X."/>
        </authorList>
    </citation>
    <scope>NUCLEOTIDE SEQUENCE [LARGE SCALE GENOMIC DNA]</scope>
    <source>
        <strain evidence="3 4">DM2B3-1</strain>
    </source>
</reference>
<keyword evidence="3" id="KW-0328">Glycosyltransferase</keyword>
<evidence type="ECO:0000259" key="2">
    <source>
        <dbReference type="Pfam" id="PF13439"/>
    </source>
</evidence>
<evidence type="ECO:0000259" key="1">
    <source>
        <dbReference type="Pfam" id="PF00534"/>
    </source>
</evidence>
<dbReference type="InterPro" id="IPR001296">
    <property type="entry name" value="Glyco_trans_1"/>
</dbReference>
<dbReference type="InterPro" id="IPR028098">
    <property type="entry name" value="Glyco_trans_4-like_N"/>
</dbReference>
<dbReference type="Proteomes" id="UP001228581">
    <property type="component" value="Unassembled WGS sequence"/>
</dbReference>
<dbReference type="PANTHER" id="PTHR45947">
    <property type="entry name" value="SULFOQUINOVOSYL TRANSFERASE SQD2"/>
    <property type="match status" value="1"/>
</dbReference>
<feature type="domain" description="Glycosyl transferase family 1" evidence="1">
    <location>
        <begin position="188"/>
        <end position="352"/>
    </location>
</feature>
<proteinExistence type="predicted"/>
<dbReference type="RefSeq" id="WP_314000169.1">
    <property type="nucleotide sequence ID" value="NZ_JASJOT010000017.1"/>
</dbReference>
<sequence>MITKKRITYIVSNINKALAFEWVVQYLSKDKFELSFILLNPGDSVLERFLIEHKTPFIRISYHGKKDLPGAISQIRQFLKKNQTEVVHCHLFDANVAGLIAARLTGIKKRIFTRHHATFHHQYFPRAVWYDRFINRMASDIIAISENVRHVLIKKEKVNSNKITLIHHGFELEKFREISEEKVNKLKDRYKTLGKYPVIGVISRYFELKGIQYIIPAFKSLLDSYPNAHLVLANATGNYKQEIEQLLQTLPPNSYTEIPFEEDLFSLYQTFDIFIHVSINTDIEAFGQTYVEALAAGIPSIFTLSGVAAEFIQDGKNALVVPFKNSDAITDACKKILVDSNLQNTLIENGIKSVEEQFALKHMISKLESLYLENS</sequence>
<evidence type="ECO:0000313" key="3">
    <source>
        <dbReference type="EMBL" id="MDJ1495822.1"/>
    </source>
</evidence>
<dbReference type="Pfam" id="PF00534">
    <property type="entry name" value="Glycos_transf_1"/>
    <property type="match status" value="1"/>
</dbReference>
<name>A0ABT7CQ27_9BACT</name>
<dbReference type="InterPro" id="IPR050194">
    <property type="entry name" value="Glycosyltransferase_grp1"/>
</dbReference>
<dbReference type="Gene3D" id="3.40.50.2000">
    <property type="entry name" value="Glycogen Phosphorylase B"/>
    <property type="match status" value="2"/>
</dbReference>
<dbReference type="PANTHER" id="PTHR45947:SF3">
    <property type="entry name" value="SULFOQUINOVOSYL TRANSFERASE SQD2"/>
    <property type="match status" value="1"/>
</dbReference>
<keyword evidence="3" id="KW-0808">Transferase</keyword>
<evidence type="ECO:0000313" key="4">
    <source>
        <dbReference type="Proteomes" id="UP001228581"/>
    </source>
</evidence>
<feature type="domain" description="Glycosyltransferase subfamily 4-like N-terminal" evidence="2">
    <location>
        <begin position="24"/>
        <end position="173"/>
    </location>
</feature>
<dbReference type="CDD" id="cd03801">
    <property type="entry name" value="GT4_PimA-like"/>
    <property type="match status" value="1"/>
</dbReference>
<keyword evidence="4" id="KW-1185">Reference proteome</keyword>
<gene>
    <name evidence="3" type="ORF">QNI19_23000</name>
</gene>
<organism evidence="3 4">
    <name type="scientific">Xanthocytophaga flava</name>
    <dbReference type="NCBI Taxonomy" id="3048013"/>
    <lineage>
        <taxon>Bacteria</taxon>
        <taxon>Pseudomonadati</taxon>
        <taxon>Bacteroidota</taxon>
        <taxon>Cytophagia</taxon>
        <taxon>Cytophagales</taxon>
        <taxon>Rhodocytophagaceae</taxon>
        <taxon>Xanthocytophaga</taxon>
    </lineage>
</organism>
<accession>A0ABT7CQ27</accession>
<dbReference type="Pfam" id="PF13439">
    <property type="entry name" value="Glyco_transf_4"/>
    <property type="match status" value="1"/>
</dbReference>
<comment type="caution">
    <text evidence="3">The sequence shown here is derived from an EMBL/GenBank/DDBJ whole genome shotgun (WGS) entry which is preliminary data.</text>
</comment>
<protein>
    <submittedName>
        <fullName evidence="3">Glycosyltransferase family 4 protein</fullName>
        <ecNumber evidence="3">2.4.-.-</ecNumber>
    </submittedName>
</protein>